<keyword evidence="4" id="KW-0132">Cell division</keyword>
<accession>A0AAU7KJR9</accession>
<dbReference type="GO" id="GO:0005737">
    <property type="term" value="C:cytoplasm"/>
    <property type="evidence" value="ECO:0007669"/>
    <property type="project" value="TreeGrafter"/>
</dbReference>
<dbReference type="GO" id="GO:0005524">
    <property type="term" value="F:ATP binding"/>
    <property type="evidence" value="ECO:0007669"/>
    <property type="project" value="UniProtKB-KW"/>
</dbReference>
<keyword evidence="4" id="KW-0131">Cell cycle</keyword>
<evidence type="ECO:0000256" key="3">
    <source>
        <dbReference type="SAM" id="MobiDB-lite"/>
    </source>
</evidence>
<dbReference type="Gene3D" id="3.40.50.300">
    <property type="entry name" value="P-loop containing nucleotide triphosphate hydrolases"/>
    <property type="match status" value="1"/>
</dbReference>
<dbReference type="RefSeq" id="WP_348827596.1">
    <property type="nucleotide sequence ID" value="NZ_CP098827.1"/>
</dbReference>
<feature type="region of interest" description="Disordered" evidence="3">
    <location>
        <begin position="335"/>
        <end position="363"/>
    </location>
</feature>
<evidence type="ECO:0000313" key="4">
    <source>
        <dbReference type="EMBL" id="XBO71745.1"/>
    </source>
</evidence>
<dbReference type="GO" id="GO:0051301">
    <property type="term" value="P:cell division"/>
    <property type="evidence" value="ECO:0007669"/>
    <property type="project" value="UniProtKB-KW"/>
</dbReference>
<gene>
    <name evidence="4" type="primary">zapE</name>
    <name evidence="4" type="ORF">NFG58_03235</name>
</gene>
<dbReference type="Pfam" id="PF03969">
    <property type="entry name" value="AFG1_ATPase"/>
    <property type="match status" value="2"/>
</dbReference>
<dbReference type="GO" id="GO:0016887">
    <property type="term" value="F:ATP hydrolysis activity"/>
    <property type="evidence" value="ECO:0007669"/>
    <property type="project" value="InterPro"/>
</dbReference>
<dbReference type="InterPro" id="IPR005654">
    <property type="entry name" value="ATPase_AFG1-like"/>
</dbReference>
<keyword evidence="2" id="KW-0067">ATP-binding</keyword>
<keyword evidence="1" id="KW-0547">Nucleotide-binding</keyword>
<evidence type="ECO:0000256" key="2">
    <source>
        <dbReference type="ARBA" id="ARBA00022840"/>
    </source>
</evidence>
<dbReference type="GO" id="GO:0032153">
    <property type="term" value="C:cell division site"/>
    <property type="evidence" value="ECO:0007669"/>
    <property type="project" value="TreeGrafter"/>
</dbReference>
<feature type="region of interest" description="Disordered" evidence="3">
    <location>
        <begin position="1"/>
        <end position="53"/>
    </location>
</feature>
<feature type="compositionally biased region" description="Basic and acidic residues" evidence="3">
    <location>
        <begin position="1"/>
        <end position="12"/>
    </location>
</feature>
<protein>
    <submittedName>
        <fullName evidence="4">Cell division protein ZapE</fullName>
    </submittedName>
</protein>
<dbReference type="PANTHER" id="PTHR12169:SF6">
    <property type="entry name" value="AFG1-LIKE ATPASE"/>
    <property type="match status" value="1"/>
</dbReference>
<dbReference type="SUPFAM" id="SSF52540">
    <property type="entry name" value="P-loop containing nucleoside triphosphate hydrolases"/>
    <property type="match status" value="1"/>
</dbReference>
<dbReference type="AlphaFoldDB" id="A0AAU7KJR9"/>
<dbReference type="InterPro" id="IPR027417">
    <property type="entry name" value="P-loop_NTPase"/>
</dbReference>
<sequence>MSDGYKEGKGTGDRIGGGIDEASGEGLQPHPGPDREAPSLGSQRLDRPLHGPLNQSRCQPLSLGYQALLEEGHLVADAAQARAVEALDALQQELAGGVTSRGLYLWGPVGRGKTWLMDLFVECSPVTVRRWHFHHFMRWVHQRQFYWRGQPDPLARLAEELSAEVGVLCLDEVFVEDIADAMLLGGLMQQLFARRLTLVATSNQPPAELYRDGFNRERFLPAIAAMQAHLQVLELDGGQDYRRHPGDVHQRYFVRRAGDPGILSEQFVRLSGRAATPRTLALGGRKLEARGLEGQVLWCDFAALCEAPLAALDFIALCDRFDTLLLGEVPCLASRPDEDDSDGRAAPDRQPGAPRPIARGTEDASERVAAGDRVLPPLGARDDSVRRFIALVDECYDRRVPLVIEASVAMEELYPDGYLAFAFRRTLSRLGEMQLARFGQRRLP</sequence>
<proteinExistence type="predicted"/>
<reference evidence="4" key="1">
    <citation type="submission" date="2022-06" db="EMBL/GenBank/DDBJ databases">
        <title>A novel DMS-producing enzyme.</title>
        <authorList>
            <person name="Zhang Y."/>
        </authorList>
    </citation>
    <scope>NUCLEOTIDE SEQUENCE</scope>
    <source>
        <strain evidence="4">RT37</strain>
    </source>
</reference>
<name>A0AAU7KJR9_9GAMM</name>
<evidence type="ECO:0000256" key="1">
    <source>
        <dbReference type="ARBA" id="ARBA00022741"/>
    </source>
</evidence>
<dbReference type="PANTHER" id="PTHR12169">
    <property type="entry name" value="ATPASE N2B"/>
    <property type="match status" value="1"/>
</dbReference>
<dbReference type="NCBIfam" id="NF040713">
    <property type="entry name" value="ZapE"/>
    <property type="match status" value="1"/>
</dbReference>
<organism evidence="4">
    <name type="scientific">Halomonas sp. RT37</name>
    <dbReference type="NCBI Taxonomy" id="2950872"/>
    <lineage>
        <taxon>Bacteria</taxon>
        <taxon>Pseudomonadati</taxon>
        <taxon>Pseudomonadota</taxon>
        <taxon>Gammaproteobacteria</taxon>
        <taxon>Oceanospirillales</taxon>
        <taxon>Halomonadaceae</taxon>
        <taxon>Halomonas</taxon>
    </lineage>
</organism>
<dbReference type="EMBL" id="CP098827">
    <property type="protein sequence ID" value="XBO71745.1"/>
    <property type="molecule type" value="Genomic_DNA"/>
</dbReference>